<sequence length="586" mass="64276">MTSRSMPKDLRLCITSKEISDPDSAVRVPPRGVQLAEETGGKTKDNSTLAQANNDRDAVIAGAEGEPTSSHDPNGEHIAIFNDLSGSKTEFSIIIPSKKSEHTALSEALNEPKSQTTVGGDKGVLLGHWRDSQVPGLENKHAVIGFIDVRGRLRTRIRPVNKDWETISTDYPVPPGSGGSWVAFDDIYFSDHLVGLDQLQVKEYVRLRDAAAKNIGEEPPPTEAETVQLAIIRGRELLRSERPVVAPLIARGALHSESGSSAVIIDTERRRTQSPLISIVSRDDAALLTESSSQHPPVADLRDGSQPMRIVVGHWRGSSEKAACDRHAVYGILGQNGKFRVKIVRETRDGRCVYGNFPAGAGALWIRYEDVELESHIQDLSRPALKEYCRIRQSQIDAGETVVERTVNELRAAEEARSRITTTVLTHDPQRAPKTRSPSPQLASDGAAEIEPRSRASRRRPRRAFSGTRPTRRLLSDIEIGSNDPTGLTSNGASSGSTPRRKPSGGARKPFHEPKNLKPPNHAGARQRRFRMPIGSSDDAKIYDGFKYERKTTGLFPGSLVSQGTIIAIDSEDFVEYRVLTKPSFV</sequence>
<evidence type="ECO:0000313" key="3">
    <source>
        <dbReference type="Proteomes" id="UP000076881"/>
    </source>
</evidence>
<protein>
    <submittedName>
        <fullName evidence="2">Uncharacterized protein</fullName>
    </submittedName>
</protein>
<dbReference type="AlphaFoldDB" id="A0A167W1S7"/>
<evidence type="ECO:0000313" key="2">
    <source>
        <dbReference type="EMBL" id="OAA63229.1"/>
    </source>
</evidence>
<gene>
    <name evidence="2" type="ORF">LEL_10694</name>
</gene>
<comment type="caution">
    <text evidence="2">The sequence shown here is derived from an EMBL/GenBank/DDBJ whole genome shotgun (WGS) entry which is preliminary data.</text>
</comment>
<accession>A0A167W1S7</accession>
<feature type="region of interest" description="Disordered" evidence="1">
    <location>
        <begin position="418"/>
        <end position="528"/>
    </location>
</feature>
<dbReference type="EMBL" id="AZHF01000016">
    <property type="protein sequence ID" value="OAA63229.1"/>
    <property type="molecule type" value="Genomic_DNA"/>
</dbReference>
<keyword evidence="3" id="KW-1185">Reference proteome</keyword>
<dbReference type="Proteomes" id="UP000076881">
    <property type="component" value="Unassembled WGS sequence"/>
</dbReference>
<dbReference type="STRING" id="1081108.A0A167W1S7"/>
<feature type="region of interest" description="Disordered" evidence="1">
    <location>
        <begin position="16"/>
        <end position="53"/>
    </location>
</feature>
<evidence type="ECO:0000256" key="1">
    <source>
        <dbReference type="SAM" id="MobiDB-lite"/>
    </source>
</evidence>
<organism evidence="2 3">
    <name type="scientific">Akanthomyces lecanii RCEF 1005</name>
    <dbReference type="NCBI Taxonomy" id="1081108"/>
    <lineage>
        <taxon>Eukaryota</taxon>
        <taxon>Fungi</taxon>
        <taxon>Dikarya</taxon>
        <taxon>Ascomycota</taxon>
        <taxon>Pezizomycotina</taxon>
        <taxon>Sordariomycetes</taxon>
        <taxon>Hypocreomycetidae</taxon>
        <taxon>Hypocreales</taxon>
        <taxon>Cordycipitaceae</taxon>
        <taxon>Akanthomyces</taxon>
        <taxon>Cordyceps confragosa</taxon>
    </lineage>
</organism>
<feature type="compositionally biased region" description="Polar residues" evidence="1">
    <location>
        <begin position="483"/>
        <end position="498"/>
    </location>
</feature>
<name>A0A167W1S7_CORDF</name>
<reference evidence="2 3" key="1">
    <citation type="journal article" date="2016" name="Genome Biol. Evol.">
        <title>Divergent and convergent evolution of fungal pathogenicity.</title>
        <authorList>
            <person name="Shang Y."/>
            <person name="Xiao G."/>
            <person name="Zheng P."/>
            <person name="Cen K."/>
            <person name="Zhan S."/>
            <person name="Wang C."/>
        </authorList>
    </citation>
    <scope>NUCLEOTIDE SEQUENCE [LARGE SCALE GENOMIC DNA]</scope>
    <source>
        <strain evidence="2 3">RCEF 1005</strain>
    </source>
</reference>
<proteinExistence type="predicted"/>
<dbReference type="OrthoDB" id="5235778at2759"/>